<dbReference type="AlphaFoldDB" id="A0A319CQC7"/>
<evidence type="ECO:0000256" key="1">
    <source>
        <dbReference type="SAM" id="MobiDB-lite"/>
    </source>
</evidence>
<dbReference type="RefSeq" id="XP_025497000.1">
    <property type="nucleotide sequence ID" value="XM_025637224.1"/>
</dbReference>
<gene>
    <name evidence="2" type="ORF">BO82DRAFT_370630</name>
</gene>
<reference evidence="2 3" key="1">
    <citation type="submission" date="2016-12" db="EMBL/GenBank/DDBJ databases">
        <title>The genomes of Aspergillus section Nigri reveals drivers in fungal speciation.</title>
        <authorList>
            <consortium name="DOE Joint Genome Institute"/>
            <person name="Vesth T.C."/>
            <person name="Nybo J."/>
            <person name="Theobald S."/>
            <person name="Brandl J."/>
            <person name="Frisvad J.C."/>
            <person name="Nielsen K.F."/>
            <person name="Lyhne E.K."/>
            <person name="Kogle M.E."/>
            <person name="Kuo A."/>
            <person name="Riley R."/>
            <person name="Clum A."/>
            <person name="Nolan M."/>
            <person name="Lipzen A."/>
            <person name="Salamov A."/>
            <person name="Henrissat B."/>
            <person name="Wiebenga A."/>
            <person name="De Vries R.P."/>
            <person name="Grigoriev I.V."/>
            <person name="Mortensen U.H."/>
            <person name="Andersen M.R."/>
            <person name="Baker S.E."/>
        </authorList>
    </citation>
    <scope>NUCLEOTIDE SEQUENCE [LARGE SCALE GENOMIC DNA]</scope>
    <source>
        <strain evidence="2 3">CBS 121591</strain>
    </source>
</reference>
<keyword evidence="3" id="KW-1185">Reference proteome</keyword>
<accession>A0A319CQC7</accession>
<organism evidence="2 3">
    <name type="scientific">Aspergillus uvarum CBS 121591</name>
    <dbReference type="NCBI Taxonomy" id="1448315"/>
    <lineage>
        <taxon>Eukaryota</taxon>
        <taxon>Fungi</taxon>
        <taxon>Dikarya</taxon>
        <taxon>Ascomycota</taxon>
        <taxon>Pezizomycotina</taxon>
        <taxon>Eurotiomycetes</taxon>
        <taxon>Eurotiomycetidae</taxon>
        <taxon>Eurotiales</taxon>
        <taxon>Aspergillaceae</taxon>
        <taxon>Aspergillus</taxon>
        <taxon>Aspergillus subgen. Circumdati</taxon>
    </lineage>
</organism>
<dbReference type="VEuPathDB" id="FungiDB:BO82DRAFT_370630"/>
<dbReference type="OrthoDB" id="4490952at2759"/>
<name>A0A319CQC7_9EURO</name>
<evidence type="ECO:0000313" key="3">
    <source>
        <dbReference type="Proteomes" id="UP000248340"/>
    </source>
</evidence>
<dbReference type="EMBL" id="KZ821675">
    <property type="protein sequence ID" value="PYH86800.1"/>
    <property type="molecule type" value="Genomic_DNA"/>
</dbReference>
<sequence>MSRVKKLKKTKSEEPEKEESQKVSYADSFTGSFSIPENKEALLRILRISKLNRSSLHNLFKMRSGSKVLKKQFVLFRSIWPFPEGPGDFADRAACYNLEGVWKQALHLVNDPEEAKRYLALVNHQHLVSELQEGDPQWAGSWMPVLRFQARCIAFSRRKTDTRVVAVRQSTRRTVSSPMKGKGEDEAIVNAALVLLLNAAASLVRSSQCEFSMVRVPFIAKFNHAKFKALTDGALWVRSTEAIRGIIEVKKARRSKIGDKVTMQEAAELVGWIMNSQPWEEAFSGYKCLISEDGDEVWLLFAKPTETYAAYLRDGTLDDDALLTVERYGPYKVDDDGDMLHLLYAVVAIYLQAVAFDNVSQA</sequence>
<dbReference type="Proteomes" id="UP000248340">
    <property type="component" value="Unassembled WGS sequence"/>
</dbReference>
<feature type="region of interest" description="Disordered" evidence="1">
    <location>
        <begin position="1"/>
        <end position="23"/>
    </location>
</feature>
<feature type="compositionally biased region" description="Basic and acidic residues" evidence="1">
    <location>
        <begin position="10"/>
        <end position="21"/>
    </location>
</feature>
<evidence type="ECO:0000313" key="2">
    <source>
        <dbReference type="EMBL" id="PYH86800.1"/>
    </source>
</evidence>
<dbReference type="GeneID" id="37139965"/>
<protein>
    <submittedName>
        <fullName evidence="2">Uncharacterized protein</fullName>
    </submittedName>
</protein>
<proteinExistence type="predicted"/>